<evidence type="ECO:0000313" key="2">
    <source>
        <dbReference type="Proteomes" id="UP001164746"/>
    </source>
</evidence>
<keyword evidence="2" id="KW-1185">Reference proteome</keyword>
<evidence type="ECO:0000313" key="1">
    <source>
        <dbReference type="EMBL" id="WAR30784.1"/>
    </source>
</evidence>
<reference evidence="1" key="1">
    <citation type="submission" date="2022-11" db="EMBL/GenBank/DDBJ databases">
        <title>Centuries of genome instability and evolution in soft-shell clam transmissible cancer (bioRxiv).</title>
        <authorList>
            <person name="Hart S.F.M."/>
            <person name="Yonemitsu M.A."/>
            <person name="Giersch R.M."/>
            <person name="Beal B.F."/>
            <person name="Arriagada G."/>
            <person name="Davis B.W."/>
            <person name="Ostrander E.A."/>
            <person name="Goff S.P."/>
            <person name="Metzger M.J."/>
        </authorList>
    </citation>
    <scope>NUCLEOTIDE SEQUENCE</scope>
    <source>
        <strain evidence="1">MELC-2E11</strain>
        <tissue evidence="1">Siphon/mantle</tissue>
    </source>
</reference>
<dbReference type="Gene3D" id="2.120.10.30">
    <property type="entry name" value="TolB, C-terminal domain"/>
    <property type="match status" value="1"/>
</dbReference>
<dbReference type="Proteomes" id="UP001164746">
    <property type="component" value="Chromosome 17"/>
</dbReference>
<dbReference type="InterPro" id="IPR011042">
    <property type="entry name" value="6-blade_b-propeller_TolB-like"/>
</dbReference>
<gene>
    <name evidence="1" type="ORF">MAR_033326</name>
</gene>
<dbReference type="SUPFAM" id="SSF63829">
    <property type="entry name" value="Calcium-dependent phosphotriesterase"/>
    <property type="match status" value="1"/>
</dbReference>
<proteinExistence type="predicted"/>
<accession>A0ABY7GBD3</accession>
<organism evidence="1 2">
    <name type="scientific">Mya arenaria</name>
    <name type="common">Soft-shell clam</name>
    <dbReference type="NCBI Taxonomy" id="6604"/>
    <lineage>
        <taxon>Eukaryota</taxon>
        <taxon>Metazoa</taxon>
        <taxon>Spiralia</taxon>
        <taxon>Lophotrochozoa</taxon>
        <taxon>Mollusca</taxon>
        <taxon>Bivalvia</taxon>
        <taxon>Autobranchia</taxon>
        <taxon>Heteroconchia</taxon>
        <taxon>Euheterodonta</taxon>
        <taxon>Imparidentia</taxon>
        <taxon>Neoheterodontei</taxon>
        <taxon>Myida</taxon>
        <taxon>Myoidea</taxon>
        <taxon>Myidae</taxon>
        <taxon>Mya</taxon>
    </lineage>
</organism>
<evidence type="ECO:0008006" key="3">
    <source>
        <dbReference type="Google" id="ProtNLM"/>
    </source>
</evidence>
<protein>
    <recommendedName>
        <fullName evidence="3">SMP-30/Gluconolactonase/LRE-like region domain-containing protein</fullName>
    </recommendedName>
</protein>
<name>A0ABY7GBD3_MYAAR</name>
<sequence length="307" mass="34594">MSLKMTEDPYSCMASMSLKMTEDPYSCMASGPTDAPTLKKLGEMELLGTNGYGEFGFISGMAVVGDRFLVAADHEEKCVRCFDMDSWKQQVRWYESELLPRDITTIPGNRVAVTSIYKVWFLRVTEKGDLLFENKINVKKICDGIASSGDNLIVCYEYPDPGVQILDMKGNVIKELEKDDDGEKLFEWPVSLAVSPDHSTIYIADCIKNTVTSLTQDGRVLGVVDVKVYIIYRSGITVDSAGRVYVCGYDTVFMVFHETRTVIPLLEIKDRIKDPCMAVCDKTQRLYLSLRDRNVIQVFEMAKHTTS</sequence>
<dbReference type="EMBL" id="CP111028">
    <property type="protein sequence ID" value="WAR30784.1"/>
    <property type="molecule type" value="Genomic_DNA"/>
</dbReference>